<feature type="transmembrane region" description="Helical" evidence="1">
    <location>
        <begin position="231"/>
        <end position="248"/>
    </location>
</feature>
<dbReference type="Proteomes" id="UP000539111">
    <property type="component" value="Unassembled WGS sequence"/>
</dbReference>
<feature type="transmembrane region" description="Helical" evidence="1">
    <location>
        <begin position="254"/>
        <end position="276"/>
    </location>
</feature>
<keyword evidence="3" id="KW-1185">Reference proteome</keyword>
<protein>
    <submittedName>
        <fullName evidence="2">Drug/metabolite transporter (DMT)-like permease</fullName>
    </submittedName>
</protein>
<comment type="caution">
    <text evidence="2">The sequence shown here is derived from an EMBL/GenBank/DDBJ whole genome shotgun (WGS) entry which is preliminary data.</text>
</comment>
<gene>
    <name evidence="2" type="ORF">BJY26_000724</name>
</gene>
<keyword evidence="1" id="KW-1133">Transmembrane helix</keyword>
<feature type="transmembrane region" description="Helical" evidence="1">
    <location>
        <begin position="165"/>
        <end position="187"/>
    </location>
</feature>
<accession>A0A7Z0AB64</accession>
<evidence type="ECO:0000313" key="2">
    <source>
        <dbReference type="EMBL" id="NYI66418.1"/>
    </source>
</evidence>
<feature type="transmembrane region" description="Helical" evidence="1">
    <location>
        <begin position="199"/>
        <end position="219"/>
    </location>
</feature>
<name>A0A7Z0AB64_9MICO</name>
<feature type="transmembrane region" description="Helical" evidence="1">
    <location>
        <begin position="75"/>
        <end position="95"/>
    </location>
</feature>
<evidence type="ECO:0000313" key="3">
    <source>
        <dbReference type="Proteomes" id="UP000539111"/>
    </source>
</evidence>
<organism evidence="2 3">
    <name type="scientific">Spelaeicoccus albus</name>
    <dbReference type="NCBI Taxonomy" id="1280376"/>
    <lineage>
        <taxon>Bacteria</taxon>
        <taxon>Bacillati</taxon>
        <taxon>Actinomycetota</taxon>
        <taxon>Actinomycetes</taxon>
        <taxon>Micrococcales</taxon>
        <taxon>Brevibacteriaceae</taxon>
        <taxon>Spelaeicoccus</taxon>
    </lineage>
</organism>
<dbReference type="SUPFAM" id="SSF103481">
    <property type="entry name" value="Multidrug resistance efflux transporter EmrE"/>
    <property type="match status" value="1"/>
</dbReference>
<feature type="transmembrane region" description="Helical" evidence="1">
    <location>
        <begin position="6"/>
        <end position="28"/>
    </location>
</feature>
<feature type="transmembrane region" description="Helical" evidence="1">
    <location>
        <begin position="135"/>
        <end position="158"/>
    </location>
</feature>
<keyword evidence="1" id="KW-0812">Transmembrane</keyword>
<feature type="transmembrane region" description="Helical" evidence="1">
    <location>
        <begin position="107"/>
        <end position="123"/>
    </location>
</feature>
<feature type="transmembrane region" description="Helical" evidence="1">
    <location>
        <begin position="49"/>
        <end position="69"/>
    </location>
</feature>
<dbReference type="EMBL" id="JACBZP010000001">
    <property type="protein sequence ID" value="NYI66418.1"/>
    <property type="molecule type" value="Genomic_DNA"/>
</dbReference>
<dbReference type="PANTHER" id="PTHR40761">
    <property type="entry name" value="CONSERVED INTEGRAL MEMBRANE ALANINE VALINE AND LEUCINE RICH PROTEIN-RELATED"/>
    <property type="match status" value="1"/>
</dbReference>
<reference evidence="2 3" key="1">
    <citation type="submission" date="2020-07" db="EMBL/GenBank/DDBJ databases">
        <title>Sequencing the genomes of 1000 actinobacteria strains.</title>
        <authorList>
            <person name="Klenk H.-P."/>
        </authorList>
    </citation>
    <scope>NUCLEOTIDE SEQUENCE [LARGE SCALE GENOMIC DNA]</scope>
    <source>
        <strain evidence="2 3">DSM 26341</strain>
    </source>
</reference>
<dbReference type="AlphaFoldDB" id="A0A7Z0AB64"/>
<proteinExistence type="predicted"/>
<keyword evidence="1" id="KW-0472">Membrane</keyword>
<dbReference type="PANTHER" id="PTHR40761:SF1">
    <property type="entry name" value="CONSERVED INTEGRAL MEMBRANE ALANINE VALINE AND LEUCINE RICH PROTEIN-RELATED"/>
    <property type="match status" value="1"/>
</dbReference>
<dbReference type="InterPro" id="IPR037185">
    <property type="entry name" value="EmrE-like"/>
</dbReference>
<sequence length="293" mass="29895">MSLTVAIIFALASAGCAAIASVLQHRTARAAPGGRGLRIGLIASLLRRPLWLVGVSAAGAAFLFHAAALQGGQLAIVQPLLVSSLLFALPATALLDKRRPSITEWTWALLLIVGLGLFLGFARPTAGTALPNLSVFIPALALAGALTATSVFLGAVPLRRYRPALFGFATGTAYGIVAALIKYVVGIGVSDPIRVLTDWPLYVLVVVGAFGVVLNQTAYQAGSLAAALPPLALSDPVVAALLGVVAFGEQMTTTPIAVIGQIIGAVLAGTAAVTLARREAHDMRDDAGRVGGP</sequence>
<dbReference type="NCBIfam" id="NF038012">
    <property type="entry name" value="DMT_1"/>
    <property type="match status" value="1"/>
</dbReference>
<dbReference type="RefSeq" id="WP_179425758.1">
    <property type="nucleotide sequence ID" value="NZ_JACBZP010000001.1"/>
</dbReference>
<evidence type="ECO:0000256" key="1">
    <source>
        <dbReference type="SAM" id="Phobius"/>
    </source>
</evidence>